<dbReference type="InterPro" id="IPR013785">
    <property type="entry name" value="Aldolase_TIM"/>
</dbReference>
<dbReference type="GO" id="GO:0016829">
    <property type="term" value="F:lyase activity"/>
    <property type="evidence" value="ECO:0007669"/>
    <property type="project" value="UniProtKB-KW"/>
</dbReference>
<dbReference type="InterPro" id="IPR003731">
    <property type="entry name" value="Di-Nase_FeMo-co_biosynth"/>
</dbReference>
<dbReference type="InterPro" id="IPR007197">
    <property type="entry name" value="rSAM"/>
</dbReference>
<evidence type="ECO:0000256" key="9">
    <source>
        <dbReference type="ARBA" id="ARBA00023231"/>
    </source>
</evidence>
<dbReference type="RefSeq" id="WP_178366657.1">
    <property type="nucleotide sequence ID" value="NZ_JACADJ010000027.1"/>
</dbReference>
<comment type="pathway">
    <text evidence="2">Cofactor biosynthesis; Fe-Mo cofactor biosynthesis.</text>
</comment>
<dbReference type="UniPathway" id="UPA00782"/>
<dbReference type="EMBL" id="JACADJ010000027">
    <property type="protein sequence ID" value="NWH05201.1"/>
    <property type="molecule type" value="Genomic_DNA"/>
</dbReference>
<evidence type="ECO:0000256" key="8">
    <source>
        <dbReference type="ARBA" id="ARBA00023014"/>
    </source>
</evidence>
<evidence type="ECO:0000313" key="13">
    <source>
        <dbReference type="Proteomes" id="UP000553343"/>
    </source>
</evidence>
<evidence type="ECO:0000256" key="3">
    <source>
        <dbReference type="ARBA" id="ARBA00006804"/>
    </source>
</evidence>
<dbReference type="GO" id="GO:0051539">
    <property type="term" value="F:4 iron, 4 sulfur cluster binding"/>
    <property type="evidence" value="ECO:0007669"/>
    <property type="project" value="UniProtKB-KW"/>
</dbReference>
<evidence type="ECO:0000313" key="12">
    <source>
        <dbReference type="EMBL" id="NWH05201.1"/>
    </source>
</evidence>
<dbReference type="SFLD" id="SFLDG01068">
    <property type="entry name" value="FeMo_cofactor_biosynthesis_pro"/>
    <property type="match status" value="1"/>
</dbReference>
<dbReference type="CDD" id="cd01335">
    <property type="entry name" value="Radical_SAM"/>
    <property type="match status" value="1"/>
</dbReference>
<dbReference type="InterPro" id="IPR058240">
    <property type="entry name" value="rSAM_sf"/>
</dbReference>
<keyword evidence="5" id="KW-0949">S-adenosyl-L-methionine</keyword>
<keyword evidence="9" id="KW-0535">Nitrogen fixation</keyword>
<dbReference type="PANTHER" id="PTHR43787">
    <property type="entry name" value="FEMO COFACTOR BIOSYNTHESIS PROTEIN NIFB-RELATED"/>
    <property type="match status" value="1"/>
</dbReference>
<dbReference type="InterPro" id="IPR036105">
    <property type="entry name" value="DiNase_FeMo-co_biosyn_sf"/>
</dbReference>
<evidence type="ECO:0000256" key="5">
    <source>
        <dbReference type="ARBA" id="ARBA00022691"/>
    </source>
</evidence>
<evidence type="ECO:0000256" key="6">
    <source>
        <dbReference type="ARBA" id="ARBA00022723"/>
    </source>
</evidence>
<dbReference type="GO" id="GO:0046872">
    <property type="term" value="F:metal ion binding"/>
    <property type="evidence" value="ECO:0007669"/>
    <property type="project" value="UniProtKB-KW"/>
</dbReference>
<keyword evidence="13" id="KW-1185">Reference proteome</keyword>
<evidence type="ECO:0000256" key="1">
    <source>
        <dbReference type="ARBA" id="ARBA00001966"/>
    </source>
</evidence>
<keyword evidence="10" id="KW-0456">Lyase</keyword>
<reference evidence="12 13" key="1">
    <citation type="submission" date="2020-06" db="EMBL/GenBank/DDBJ databases">
        <title>High-quality draft genome of sulfate reducer Desulfobacter latus type strain AcrS2 isolated from marine sediment.</title>
        <authorList>
            <person name="Hoppe M."/>
            <person name="Larsen C.K."/>
            <person name="Marshall I.P.G."/>
            <person name="Schramm A."/>
            <person name="Marietou A.G."/>
        </authorList>
    </citation>
    <scope>NUCLEOTIDE SEQUENCE [LARGE SCALE GENOMIC DNA]</scope>
    <source>
        <strain evidence="12 13">AcRS2</strain>
    </source>
</reference>
<dbReference type="InterPro" id="IPR000385">
    <property type="entry name" value="MoaA_NifB_PqqE_Fe-S-bd_CS"/>
</dbReference>
<dbReference type="SFLD" id="SFLDS00029">
    <property type="entry name" value="Radical_SAM"/>
    <property type="match status" value="1"/>
</dbReference>
<dbReference type="PROSITE" id="PS01305">
    <property type="entry name" value="MOAA_NIFB_PQQE"/>
    <property type="match status" value="1"/>
</dbReference>
<dbReference type="SUPFAM" id="SSF53146">
    <property type="entry name" value="Nitrogenase accessory factor-like"/>
    <property type="match status" value="1"/>
</dbReference>
<protein>
    <submittedName>
        <fullName evidence="12">Radical SAM protein</fullName>
    </submittedName>
</protein>
<keyword evidence="4" id="KW-0004">4Fe-4S</keyword>
<dbReference type="Pfam" id="PF02579">
    <property type="entry name" value="Nitro_FeMo-Co"/>
    <property type="match status" value="1"/>
</dbReference>
<evidence type="ECO:0000256" key="10">
    <source>
        <dbReference type="ARBA" id="ARBA00023239"/>
    </source>
</evidence>
<evidence type="ECO:0000256" key="4">
    <source>
        <dbReference type="ARBA" id="ARBA00022485"/>
    </source>
</evidence>
<dbReference type="SFLD" id="SFLDG01067">
    <property type="entry name" value="SPASM/twitch_domain_containing"/>
    <property type="match status" value="1"/>
</dbReference>
<dbReference type="PROSITE" id="PS51918">
    <property type="entry name" value="RADICAL_SAM"/>
    <property type="match status" value="1"/>
</dbReference>
<evidence type="ECO:0000256" key="2">
    <source>
        <dbReference type="ARBA" id="ARBA00005155"/>
    </source>
</evidence>
<dbReference type="Proteomes" id="UP000553343">
    <property type="component" value="Unassembled WGS sequence"/>
</dbReference>
<dbReference type="Gene3D" id="3.20.20.70">
    <property type="entry name" value="Aldolase class I"/>
    <property type="match status" value="1"/>
</dbReference>
<keyword evidence="8" id="KW-0411">Iron-sulfur</keyword>
<comment type="caution">
    <text evidence="12">The sequence shown here is derived from an EMBL/GenBank/DDBJ whole genome shotgun (WGS) entry which is preliminary data.</text>
</comment>
<comment type="cofactor">
    <cofactor evidence="1">
        <name>[4Fe-4S] cluster</name>
        <dbReference type="ChEBI" id="CHEBI:49883"/>
    </cofactor>
</comment>
<dbReference type="SFLD" id="SFLDF00281">
    <property type="entry name" value="FeMo_cofactor_biosynthesis_pro"/>
    <property type="match status" value="1"/>
</dbReference>
<accession>A0A850T270</accession>
<evidence type="ECO:0000256" key="7">
    <source>
        <dbReference type="ARBA" id="ARBA00023004"/>
    </source>
</evidence>
<sequence>MDLSKHPCFNAKIKGTYGRVHLPVAPRCNIQCNYCHRKHDCVNETRPGVSSAVLKPSQAMVYLDYVLEKMKNISVVGITGPGDPFANPDETMETLRLVRRKYPEMILCLATNGLGIGPYINDLAGMNVSHVTVTLNALDSEIGSQLYAFVRHGKRTLAPKPGFEVLLEKQLDAICGIKEKNIITKVNTVIIPGINDGHIEAIAEKMAELKVDVLNCIPFYPNKGSNFGHLEEPSESLMADIRKKAAKHIPQMYHCQRCRADAAGILGEDNGRKITKKLQECAQMPEIHGDDRPYVAVASLDGRLVNQHLGKAEELLIYAQKDNGGIYFVEARKTPRPGGGKQRWEDLSALLSDCRALMVTGLGDSPRRILSQKKIDVLELDGTIVEAAEAVFEGHSMDFMIQRDVEACNKKNPMAGMGCGF</sequence>
<dbReference type="Gene3D" id="3.30.420.130">
    <property type="entry name" value="Dinitrogenase iron-molybdenum cofactor biosynthesis domain"/>
    <property type="match status" value="1"/>
</dbReference>
<proteinExistence type="inferred from homology"/>
<dbReference type="AlphaFoldDB" id="A0A850T270"/>
<keyword evidence="6" id="KW-0479">Metal-binding</keyword>
<feature type="domain" description="Radical SAM core" evidence="11">
    <location>
        <begin position="14"/>
        <end position="259"/>
    </location>
</feature>
<comment type="similarity">
    <text evidence="3">Belongs to the radical SAM superfamily. NifB family.</text>
</comment>
<gene>
    <name evidence="12" type="ORF">HXW94_09415</name>
</gene>
<dbReference type="Pfam" id="PF04055">
    <property type="entry name" value="Radical_SAM"/>
    <property type="match status" value="1"/>
</dbReference>
<organism evidence="12 13">
    <name type="scientific">Desulfobacter latus</name>
    <dbReference type="NCBI Taxonomy" id="2292"/>
    <lineage>
        <taxon>Bacteria</taxon>
        <taxon>Pseudomonadati</taxon>
        <taxon>Thermodesulfobacteriota</taxon>
        <taxon>Desulfobacteria</taxon>
        <taxon>Desulfobacterales</taxon>
        <taxon>Desulfobacteraceae</taxon>
        <taxon>Desulfobacter</taxon>
    </lineage>
</organism>
<keyword evidence="7" id="KW-0408">Iron</keyword>
<dbReference type="SUPFAM" id="SSF102114">
    <property type="entry name" value="Radical SAM enzymes"/>
    <property type="match status" value="1"/>
</dbReference>
<evidence type="ECO:0000259" key="11">
    <source>
        <dbReference type="PROSITE" id="PS51918"/>
    </source>
</evidence>
<dbReference type="PANTHER" id="PTHR43787:SF13">
    <property type="entry name" value="FEMO COFACTOR BIOSYNTHESIS PROTEIN NIFB"/>
    <property type="match status" value="1"/>
</dbReference>
<name>A0A850T270_9BACT</name>